<gene>
    <name evidence="8" type="ORF">TMPK1_26440</name>
</gene>
<evidence type="ECO:0000256" key="1">
    <source>
        <dbReference type="ARBA" id="ARBA00004651"/>
    </source>
</evidence>
<proteinExistence type="predicted"/>
<evidence type="ECO:0000313" key="8">
    <source>
        <dbReference type="EMBL" id="GIL40407.1"/>
    </source>
</evidence>
<feature type="transmembrane region" description="Helical" evidence="6">
    <location>
        <begin position="32"/>
        <end position="52"/>
    </location>
</feature>
<accession>A0A8S8XG15</accession>
<dbReference type="Proteomes" id="UP000681075">
    <property type="component" value="Unassembled WGS sequence"/>
</dbReference>
<evidence type="ECO:0000256" key="5">
    <source>
        <dbReference type="ARBA" id="ARBA00023136"/>
    </source>
</evidence>
<keyword evidence="4 6" id="KW-1133">Transmembrane helix</keyword>
<dbReference type="GO" id="GO:0005886">
    <property type="term" value="C:plasma membrane"/>
    <property type="evidence" value="ECO:0007669"/>
    <property type="project" value="UniProtKB-SubCell"/>
</dbReference>
<evidence type="ECO:0000256" key="4">
    <source>
        <dbReference type="ARBA" id="ARBA00022989"/>
    </source>
</evidence>
<name>A0A8S8XG15_9PROT</name>
<dbReference type="AlphaFoldDB" id="A0A8S8XG15"/>
<evidence type="ECO:0000256" key="3">
    <source>
        <dbReference type="ARBA" id="ARBA00022692"/>
    </source>
</evidence>
<dbReference type="EMBL" id="BOPV01000001">
    <property type="protein sequence ID" value="GIL40407.1"/>
    <property type="molecule type" value="Genomic_DNA"/>
</dbReference>
<evidence type="ECO:0000259" key="7">
    <source>
        <dbReference type="Pfam" id="PF13396"/>
    </source>
</evidence>
<dbReference type="InterPro" id="IPR027379">
    <property type="entry name" value="CLS_N"/>
</dbReference>
<organism evidence="8 9">
    <name type="scientific">Roseiterribacter gracilis</name>
    <dbReference type="NCBI Taxonomy" id="2812848"/>
    <lineage>
        <taxon>Bacteria</taxon>
        <taxon>Pseudomonadati</taxon>
        <taxon>Pseudomonadota</taxon>
        <taxon>Alphaproteobacteria</taxon>
        <taxon>Rhodospirillales</taxon>
        <taxon>Roseiterribacteraceae</taxon>
        <taxon>Roseiterribacter</taxon>
    </lineage>
</organism>
<keyword evidence="5 6" id="KW-0472">Membrane</keyword>
<reference evidence="8" key="1">
    <citation type="submission" date="2021-02" db="EMBL/GenBank/DDBJ databases">
        <title>Genome sequence of Rhodospirillales sp. strain TMPK1 isolated from soil.</title>
        <authorList>
            <person name="Nakai R."/>
            <person name="Kusada H."/>
            <person name="Tamaki H."/>
        </authorList>
    </citation>
    <scope>NUCLEOTIDE SEQUENCE</scope>
    <source>
        <strain evidence="8">TMPK1</strain>
    </source>
</reference>
<comment type="caution">
    <text evidence="8">The sequence shown here is derived from an EMBL/GenBank/DDBJ whole genome shotgun (WGS) entry which is preliminary data.</text>
</comment>
<comment type="subcellular location">
    <subcellularLocation>
        <location evidence="1">Cell membrane</location>
        <topology evidence="1">Multi-pass membrane protein</topology>
    </subcellularLocation>
</comment>
<keyword evidence="2" id="KW-1003">Cell membrane</keyword>
<evidence type="ECO:0000256" key="6">
    <source>
        <dbReference type="SAM" id="Phobius"/>
    </source>
</evidence>
<dbReference type="Pfam" id="PF13396">
    <property type="entry name" value="PLDc_N"/>
    <property type="match status" value="1"/>
</dbReference>
<keyword evidence="3 6" id="KW-0812">Transmembrane</keyword>
<sequence length="66" mass="7268">MDMLELGIVAWLLLTAWGAVSTLQTTATRGEKIFWMAVLAVPVLGFFGWFIMGPGSKSLPGFERSY</sequence>
<keyword evidence="9" id="KW-1185">Reference proteome</keyword>
<dbReference type="RefSeq" id="WP_420243505.1">
    <property type="nucleotide sequence ID" value="NZ_BOPV01000001.1"/>
</dbReference>
<protein>
    <recommendedName>
        <fullName evidence="7">Cardiolipin synthase N-terminal domain-containing protein</fullName>
    </recommendedName>
</protein>
<evidence type="ECO:0000256" key="2">
    <source>
        <dbReference type="ARBA" id="ARBA00022475"/>
    </source>
</evidence>
<feature type="domain" description="Cardiolipin synthase N-terminal" evidence="7">
    <location>
        <begin position="14"/>
        <end position="54"/>
    </location>
</feature>
<evidence type="ECO:0000313" key="9">
    <source>
        <dbReference type="Proteomes" id="UP000681075"/>
    </source>
</evidence>